<dbReference type="GO" id="GO:0003700">
    <property type="term" value="F:DNA-binding transcription factor activity"/>
    <property type="evidence" value="ECO:0007669"/>
    <property type="project" value="InterPro"/>
</dbReference>
<accession>A0A4R5VDM1</accession>
<evidence type="ECO:0000313" key="5">
    <source>
        <dbReference type="EMBL" id="TDK50446.1"/>
    </source>
</evidence>
<dbReference type="PROSITE" id="PS50987">
    <property type="entry name" value="HTH_ARSR_2"/>
    <property type="match status" value="1"/>
</dbReference>
<dbReference type="PRINTS" id="PR00778">
    <property type="entry name" value="HTHARSR"/>
</dbReference>
<dbReference type="AlphaFoldDB" id="A0A4R5VDM1"/>
<dbReference type="Gene3D" id="1.10.10.10">
    <property type="entry name" value="Winged helix-like DNA-binding domain superfamily/Winged helix DNA-binding domain"/>
    <property type="match status" value="1"/>
</dbReference>
<dbReference type="RefSeq" id="WP_133358913.1">
    <property type="nucleotide sequence ID" value="NZ_SMUV01000056.1"/>
</dbReference>
<evidence type="ECO:0000256" key="1">
    <source>
        <dbReference type="ARBA" id="ARBA00023015"/>
    </source>
</evidence>
<keyword evidence="6" id="KW-1185">Reference proteome</keyword>
<reference evidence="5 6" key="1">
    <citation type="submission" date="2019-03" db="EMBL/GenBank/DDBJ databases">
        <title>Ruegeria lutea sp. nov., a novel strain, isolated from marine sediment, the Masan Bay, South Korea.</title>
        <authorList>
            <person name="Kim J."/>
            <person name="Kim D.-Y."/>
            <person name="Lee S.-S."/>
        </authorList>
    </citation>
    <scope>NUCLEOTIDE SEQUENCE [LARGE SCALE GENOMIC DNA]</scope>
    <source>
        <strain evidence="5 6">318-1</strain>
    </source>
</reference>
<evidence type="ECO:0000256" key="2">
    <source>
        <dbReference type="ARBA" id="ARBA00023125"/>
    </source>
</evidence>
<name>A0A4R5VDM1_9RHOB</name>
<feature type="domain" description="HTH arsR-type" evidence="4">
    <location>
        <begin position="1"/>
        <end position="95"/>
    </location>
</feature>
<evidence type="ECO:0000259" key="4">
    <source>
        <dbReference type="PROSITE" id="PS50987"/>
    </source>
</evidence>
<dbReference type="InterPro" id="IPR051011">
    <property type="entry name" value="Metal_resp_trans_reg"/>
</dbReference>
<dbReference type="SUPFAM" id="SSF46785">
    <property type="entry name" value="Winged helix' DNA-binding domain"/>
    <property type="match status" value="1"/>
</dbReference>
<evidence type="ECO:0000313" key="6">
    <source>
        <dbReference type="Proteomes" id="UP000295301"/>
    </source>
</evidence>
<proteinExistence type="predicted"/>
<comment type="caution">
    <text evidence="5">The sequence shown here is derived from an EMBL/GenBank/DDBJ whole genome shotgun (WGS) entry which is preliminary data.</text>
</comment>
<dbReference type="Proteomes" id="UP000295301">
    <property type="component" value="Unassembled WGS sequence"/>
</dbReference>
<organism evidence="5 6">
    <name type="scientific">Antarcticimicrobium luteum</name>
    <dbReference type="NCBI Taxonomy" id="2547397"/>
    <lineage>
        <taxon>Bacteria</taxon>
        <taxon>Pseudomonadati</taxon>
        <taxon>Pseudomonadota</taxon>
        <taxon>Alphaproteobacteria</taxon>
        <taxon>Rhodobacterales</taxon>
        <taxon>Paracoccaceae</taxon>
        <taxon>Antarcticimicrobium</taxon>
    </lineage>
</organism>
<dbReference type="InterPro" id="IPR001845">
    <property type="entry name" value="HTH_ArsR_DNA-bd_dom"/>
</dbReference>
<gene>
    <name evidence="5" type="ORF">E1832_06435</name>
</gene>
<dbReference type="PANTHER" id="PTHR43132">
    <property type="entry name" value="ARSENICAL RESISTANCE OPERON REPRESSOR ARSR-RELATED"/>
    <property type="match status" value="1"/>
</dbReference>
<dbReference type="GO" id="GO:0003677">
    <property type="term" value="F:DNA binding"/>
    <property type="evidence" value="ECO:0007669"/>
    <property type="project" value="UniProtKB-KW"/>
</dbReference>
<keyword evidence="3" id="KW-0804">Transcription</keyword>
<sequence>MKQCRALNALSALANEHRLEAVRLMVPRGHDGLTAGEIGAALELSASRLSFHLNALEAAGLIESERKGRNICYRVSYGALRDLMGYLLTDCCGAHPEICSSLMACDGKPPGARRG</sequence>
<dbReference type="PANTHER" id="PTHR43132:SF2">
    <property type="entry name" value="ARSENICAL RESISTANCE OPERON REPRESSOR ARSR-RELATED"/>
    <property type="match status" value="1"/>
</dbReference>
<dbReference type="CDD" id="cd00090">
    <property type="entry name" value="HTH_ARSR"/>
    <property type="match status" value="1"/>
</dbReference>
<dbReference type="InterPro" id="IPR036390">
    <property type="entry name" value="WH_DNA-bd_sf"/>
</dbReference>
<dbReference type="NCBIfam" id="NF033788">
    <property type="entry name" value="HTH_metalloreg"/>
    <property type="match status" value="1"/>
</dbReference>
<dbReference type="OrthoDB" id="9804742at2"/>
<dbReference type="Pfam" id="PF12840">
    <property type="entry name" value="HTH_20"/>
    <property type="match status" value="1"/>
</dbReference>
<evidence type="ECO:0000256" key="3">
    <source>
        <dbReference type="ARBA" id="ARBA00023163"/>
    </source>
</evidence>
<keyword evidence="2" id="KW-0238">DNA-binding</keyword>
<dbReference type="EMBL" id="SMUV01000056">
    <property type="protein sequence ID" value="TDK50446.1"/>
    <property type="molecule type" value="Genomic_DNA"/>
</dbReference>
<dbReference type="InterPro" id="IPR036388">
    <property type="entry name" value="WH-like_DNA-bd_sf"/>
</dbReference>
<dbReference type="InterPro" id="IPR011991">
    <property type="entry name" value="ArsR-like_HTH"/>
</dbReference>
<keyword evidence="1" id="KW-0805">Transcription regulation</keyword>
<dbReference type="SMART" id="SM00418">
    <property type="entry name" value="HTH_ARSR"/>
    <property type="match status" value="1"/>
</dbReference>
<protein>
    <submittedName>
        <fullName evidence="5">Transcriptional regulator</fullName>
    </submittedName>
</protein>